<sequence length="141" mass="16443">MYLLLKTPRLVDLSIQEILRLPQYSKDEEGLCFPVTRFLLRELRIRRDVEPHRPLIPKLKRLRLNVNASVNVKESGEEVVFDEGMFAQMVLSRSLPPIQQQKTAGFSEEDASRIVPPSLDDSDRCLKDVQLRVYEHTQKRN</sequence>
<dbReference type="Proteomes" id="UP000297245">
    <property type="component" value="Unassembled WGS sequence"/>
</dbReference>
<feature type="region of interest" description="Disordered" evidence="1">
    <location>
        <begin position="101"/>
        <end position="120"/>
    </location>
</feature>
<dbReference type="EMBL" id="ML179055">
    <property type="protein sequence ID" value="THV04559.1"/>
    <property type="molecule type" value="Genomic_DNA"/>
</dbReference>
<evidence type="ECO:0000313" key="3">
    <source>
        <dbReference type="Proteomes" id="UP000297245"/>
    </source>
</evidence>
<accession>A0A4S8MPQ3</accession>
<keyword evidence="3" id="KW-1185">Reference proteome</keyword>
<dbReference type="AlphaFoldDB" id="A0A4S8MPQ3"/>
<gene>
    <name evidence="2" type="ORF">K435DRAFT_850818</name>
</gene>
<evidence type="ECO:0000256" key="1">
    <source>
        <dbReference type="SAM" id="MobiDB-lite"/>
    </source>
</evidence>
<organism evidence="2 3">
    <name type="scientific">Dendrothele bispora (strain CBS 962.96)</name>
    <dbReference type="NCBI Taxonomy" id="1314807"/>
    <lineage>
        <taxon>Eukaryota</taxon>
        <taxon>Fungi</taxon>
        <taxon>Dikarya</taxon>
        <taxon>Basidiomycota</taxon>
        <taxon>Agaricomycotina</taxon>
        <taxon>Agaricomycetes</taxon>
        <taxon>Agaricomycetidae</taxon>
        <taxon>Agaricales</taxon>
        <taxon>Agaricales incertae sedis</taxon>
        <taxon>Dendrothele</taxon>
    </lineage>
</organism>
<reference evidence="2 3" key="1">
    <citation type="journal article" date="2019" name="Nat. Ecol. Evol.">
        <title>Megaphylogeny resolves global patterns of mushroom evolution.</title>
        <authorList>
            <person name="Varga T."/>
            <person name="Krizsan K."/>
            <person name="Foldi C."/>
            <person name="Dima B."/>
            <person name="Sanchez-Garcia M."/>
            <person name="Sanchez-Ramirez S."/>
            <person name="Szollosi G.J."/>
            <person name="Szarkandi J.G."/>
            <person name="Papp V."/>
            <person name="Albert L."/>
            <person name="Andreopoulos W."/>
            <person name="Angelini C."/>
            <person name="Antonin V."/>
            <person name="Barry K.W."/>
            <person name="Bougher N.L."/>
            <person name="Buchanan P."/>
            <person name="Buyck B."/>
            <person name="Bense V."/>
            <person name="Catcheside P."/>
            <person name="Chovatia M."/>
            <person name="Cooper J."/>
            <person name="Damon W."/>
            <person name="Desjardin D."/>
            <person name="Finy P."/>
            <person name="Geml J."/>
            <person name="Haridas S."/>
            <person name="Hughes K."/>
            <person name="Justo A."/>
            <person name="Karasinski D."/>
            <person name="Kautmanova I."/>
            <person name="Kiss B."/>
            <person name="Kocsube S."/>
            <person name="Kotiranta H."/>
            <person name="LaButti K.M."/>
            <person name="Lechner B.E."/>
            <person name="Liimatainen K."/>
            <person name="Lipzen A."/>
            <person name="Lukacs Z."/>
            <person name="Mihaltcheva S."/>
            <person name="Morgado L.N."/>
            <person name="Niskanen T."/>
            <person name="Noordeloos M.E."/>
            <person name="Ohm R.A."/>
            <person name="Ortiz-Santana B."/>
            <person name="Ovrebo C."/>
            <person name="Racz N."/>
            <person name="Riley R."/>
            <person name="Savchenko A."/>
            <person name="Shiryaev A."/>
            <person name="Soop K."/>
            <person name="Spirin V."/>
            <person name="Szebenyi C."/>
            <person name="Tomsovsky M."/>
            <person name="Tulloss R.E."/>
            <person name="Uehling J."/>
            <person name="Grigoriev I.V."/>
            <person name="Vagvolgyi C."/>
            <person name="Papp T."/>
            <person name="Martin F.M."/>
            <person name="Miettinen O."/>
            <person name="Hibbett D.S."/>
            <person name="Nagy L.G."/>
        </authorList>
    </citation>
    <scope>NUCLEOTIDE SEQUENCE [LARGE SCALE GENOMIC DNA]</scope>
    <source>
        <strain evidence="2 3">CBS 962.96</strain>
    </source>
</reference>
<evidence type="ECO:0000313" key="2">
    <source>
        <dbReference type="EMBL" id="THV04559.1"/>
    </source>
</evidence>
<name>A0A4S8MPQ3_DENBC</name>
<protein>
    <submittedName>
        <fullName evidence="2">Uncharacterized protein</fullName>
    </submittedName>
</protein>
<proteinExistence type="predicted"/>